<organism evidence="1 2">
    <name type="scientific">Carpinus fangiana</name>
    <dbReference type="NCBI Taxonomy" id="176857"/>
    <lineage>
        <taxon>Eukaryota</taxon>
        <taxon>Viridiplantae</taxon>
        <taxon>Streptophyta</taxon>
        <taxon>Embryophyta</taxon>
        <taxon>Tracheophyta</taxon>
        <taxon>Spermatophyta</taxon>
        <taxon>Magnoliopsida</taxon>
        <taxon>eudicotyledons</taxon>
        <taxon>Gunneridae</taxon>
        <taxon>Pentapetalae</taxon>
        <taxon>rosids</taxon>
        <taxon>fabids</taxon>
        <taxon>Fagales</taxon>
        <taxon>Betulaceae</taxon>
        <taxon>Carpinus</taxon>
    </lineage>
</organism>
<protein>
    <submittedName>
        <fullName evidence="1">Uncharacterized protein</fullName>
    </submittedName>
</protein>
<dbReference type="Proteomes" id="UP000327013">
    <property type="component" value="Unassembled WGS sequence"/>
</dbReference>
<reference evidence="1 2" key="1">
    <citation type="submission" date="2019-06" db="EMBL/GenBank/DDBJ databases">
        <title>A chromosomal-level reference genome of Carpinus fangiana (Coryloideae, Betulaceae).</title>
        <authorList>
            <person name="Yang X."/>
            <person name="Wang Z."/>
            <person name="Zhang L."/>
            <person name="Hao G."/>
            <person name="Liu J."/>
            <person name="Yang Y."/>
        </authorList>
    </citation>
    <scope>NUCLEOTIDE SEQUENCE [LARGE SCALE GENOMIC DNA]</scope>
    <source>
        <strain evidence="1">Cfa_2016G</strain>
        <tissue evidence="1">Leaf</tissue>
    </source>
</reference>
<keyword evidence="2" id="KW-1185">Reference proteome</keyword>
<evidence type="ECO:0000313" key="1">
    <source>
        <dbReference type="EMBL" id="KAB8336779.1"/>
    </source>
</evidence>
<dbReference type="EMBL" id="VIBQ01000009">
    <property type="protein sequence ID" value="KAB8336779.1"/>
    <property type="molecule type" value="Genomic_DNA"/>
</dbReference>
<comment type="caution">
    <text evidence="1">The sequence shown here is derived from an EMBL/GenBank/DDBJ whole genome shotgun (WGS) entry which is preliminary data.</text>
</comment>
<dbReference type="AlphaFoldDB" id="A0A5N6KNW5"/>
<accession>A0A5N6KNW5</accession>
<sequence>MFNVRVLFPASDGNISRGAGQPSPHIAQVAAQATAEVHEVAVAESRDAQCGAGAWFLLGPAEHEGLGEAGREVQQWLLLSQALPGRGPFQLVRAISTAPGSASGTHRAMGNWGRSPDCEPIAICAIQPQAPSSPPQPNGGSRACAKLAQLLHVQRWLVTGLRTRLSPHFKVQSALHLACASHALVANAIECPWAGERGHKAHGALTKKLAMHLDSWPMRSRRC</sequence>
<gene>
    <name evidence="1" type="ORF">FH972_021088</name>
</gene>
<proteinExistence type="predicted"/>
<evidence type="ECO:0000313" key="2">
    <source>
        <dbReference type="Proteomes" id="UP000327013"/>
    </source>
</evidence>
<name>A0A5N6KNW5_9ROSI</name>